<dbReference type="Pfam" id="PF00366">
    <property type="entry name" value="Ribosomal_S17"/>
    <property type="match status" value="1"/>
</dbReference>
<proteinExistence type="inferred from homology"/>
<protein>
    <submittedName>
        <fullName evidence="5">30S ribosomal protein S17</fullName>
    </submittedName>
</protein>
<evidence type="ECO:0000313" key="5">
    <source>
        <dbReference type="EMBL" id="QQR92964.1"/>
    </source>
</evidence>
<dbReference type="EMBL" id="CP064981">
    <property type="protein sequence ID" value="QQR92964.1"/>
    <property type="molecule type" value="Genomic_DNA"/>
</dbReference>
<evidence type="ECO:0000256" key="4">
    <source>
        <dbReference type="SAM" id="MobiDB-lite"/>
    </source>
</evidence>
<dbReference type="Gene3D" id="2.40.50.140">
    <property type="entry name" value="Nucleic acid-binding proteins"/>
    <property type="match status" value="1"/>
</dbReference>
<dbReference type="PANTHER" id="PTHR10744:SF9">
    <property type="entry name" value="40S RIBOSOMAL PROTEIN S11-RELATED"/>
    <property type="match status" value="1"/>
</dbReference>
<keyword evidence="3" id="KW-0687">Ribonucleoprotein</keyword>
<feature type="region of interest" description="Disordered" evidence="4">
    <location>
        <begin position="106"/>
        <end position="127"/>
    </location>
</feature>
<name>A0A7T9DKE9_9ARCH</name>
<evidence type="ECO:0000256" key="2">
    <source>
        <dbReference type="ARBA" id="ARBA00022980"/>
    </source>
</evidence>
<dbReference type="Proteomes" id="UP000596004">
    <property type="component" value="Chromosome"/>
</dbReference>
<dbReference type="CDD" id="cd00364">
    <property type="entry name" value="Ribosomal_uS17"/>
    <property type="match status" value="1"/>
</dbReference>
<comment type="similarity">
    <text evidence="1">Belongs to the universal ribosomal protein uS17 family.</text>
</comment>
<dbReference type="PANTHER" id="PTHR10744">
    <property type="entry name" value="40S RIBOSOMAL PROTEIN S11 FAMILY MEMBER"/>
    <property type="match status" value="1"/>
</dbReference>
<dbReference type="GO" id="GO:0022627">
    <property type="term" value="C:cytosolic small ribosomal subunit"/>
    <property type="evidence" value="ECO:0007669"/>
    <property type="project" value="TreeGrafter"/>
</dbReference>
<dbReference type="AlphaFoldDB" id="A0A7T9DKE9"/>
<accession>A0A7T9DKE9</accession>
<dbReference type="InterPro" id="IPR012340">
    <property type="entry name" value="NA-bd_OB-fold"/>
</dbReference>
<dbReference type="GO" id="GO:0006412">
    <property type="term" value="P:translation"/>
    <property type="evidence" value="ECO:0007669"/>
    <property type="project" value="InterPro"/>
</dbReference>
<dbReference type="SUPFAM" id="SSF50249">
    <property type="entry name" value="Nucleic acid-binding proteins"/>
    <property type="match status" value="1"/>
</dbReference>
<dbReference type="PRINTS" id="PR00973">
    <property type="entry name" value="RIBOSOMALS17"/>
</dbReference>
<reference evidence="5" key="1">
    <citation type="submission" date="2020-11" db="EMBL/GenBank/DDBJ databases">
        <title>Connecting structure to function with the recovery of over 1000 high-quality activated sludge metagenome-assembled genomes encoding full-length rRNA genes using long-read sequencing.</title>
        <authorList>
            <person name="Singleton C.M."/>
            <person name="Petriglieri F."/>
            <person name="Kristensen J.M."/>
            <person name="Kirkegaard R.H."/>
            <person name="Michaelsen T.Y."/>
            <person name="Andersen M.H."/>
            <person name="Karst S.M."/>
            <person name="Dueholm M.S."/>
            <person name="Nielsen P.H."/>
            <person name="Albertsen M."/>
        </authorList>
    </citation>
    <scope>NUCLEOTIDE SEQUENCE</scope>
    <source>
        <strain evidence="5">Fred_18-Q3-R57-64_BAT3C.431</strain>
    </source>
</reference>
<dbReference type="InterPro" id="IPR000266">
    <property type="entry name" value="Ribosomal_uS17"/>
</dbReference>
<gene>
    <name evidence="5" type="primary">rpsQ</name>
    <name evidence="5" type="ORF">IPJ89_01825</name>
</gene>
<dbReference type="GO" id="GO:0003735">
    <property type="term" value="F:structural constituent of ribosome"/>
    <property type="evidence" value="ECO:0007669"/>
    <property type="project" value="InterPro"/>
</dbReference>
<evidence type="ECO:0000256" key="1">
    <source>
        <dbReference type="ARBA" id="ARBA00010254"/>
    </source>
</evidence>
<evidence type="ECO:0000256" key="3">
    <source>
        <dbReference type="ARBA" id="ARBA00023274"/>
    </source>
</evidence>
<sequence>MPKGKTTTTKEHPSEFPVRGNEFVGKVVSAKAPKTITVEREITVYVPKFERYKKIRSKVHAHNPDYMHAKEGDIVRIGETRKISKTKAFIVTEIVGHSKIEAKREEMKEGMRVKAHKAEAKAEEEAQ</sequence>
<keyword evidence="2 5" id="KW-0689">Ribosomal protein</keyword>
<organism evidence="5">
    <name type="scientific">Candidatus Iainarchaeum sp</name>
    <dbReference type="NCBI Taxonomy" id="3101447"/>
    <lineage>
        <taxon>Archaea</taxon>
        <taxon>Candidatus Iainarchaeota</taxon>
        <taxon>Candidatus Iainarchaeia</taxon>
        <taxon>Candidatus Iainarchaeales</taxon>
        <taxon>Candidatus Iainarchaeaceae</taxon>
        <taxon>Candidatus Iainarchaeum</taxon>
    </lineage>
</organism>